<keyword evidence="2" id="KW-0479">Metal-binding</keyword>
<dbReference type="Pfam" id="PF00067">
    <property type="entry name" value="p450"/>
    <property type="match status" value="1"/>
</dbReference>
<dbReference type="GO" id="GO:0004497">
    <property type="term" value="F:monooxygenase activity"/>
    <property type="evidence" value="ECO:0007669"/>
    <property type="project" value="InterPro"/>
</dbReference>
<sequence>MAKEHLEIDWAPYKEVKVFSLAKKYMFAVSCRLFINITDQEHVTRLSNLFSLIAAGLLSVPVNLPGTVFGHAVKGGKLINNELLALIRYRKMEFSQNKGSAQVDLLTRLLLVRDENEREMDERVVAAVITGLFIGSFDTTTSTVTSVMHYLADYPHVYSEVVREQMEIANSKGPDELLNWDDIQKMK</sequence>
<dbReference type="PANTHER" id="PTHR24286:SF53">
    <property type="entry name" value="BETA-AMYRIN 28-OXIDASE-LIKE"/>
    <property type="match status" value="1"/>
</dbReference>
<evidence type="ECO:0000256" key="1">
    <source>
        <dbReference type="ARBA" id="ARBA00010617"/>
    </source>
</evidence>
<dbReference type="InterPro" id="IPR036396">
    <property type="entry name" value="Cyt_P450_sf"/>
</dbReference>
<protein>
    <submittedName>
        <fullName evidence="4">Dammarenediol 12-hydroxylase</fullName>
    </submittedName>
</protein>
<reference evidence="4 5" key="1">
    <citation type="journal article" date="2019" name="Plant Biotechnol. J.">
        <title>The red bayberry genome and genetic basis of sex determination.</title>
        <authorList>
            <person name="Jia H.M."/>
            <person name="Jia H.J."/>
            <person name="Cai Q.L."/>
            <person name="Wang Y."/>
            <person name="Zhao H.B."/>
            <person name="Yang W.F."/>
            <person name="Wang G.Y."/>
            <person name="Li Y.H."/>
            <person name="Zhan D.L."/>
            <person name="Shen Y.T."/>
            <person name="Niu Q.F."/>
            <person name="Chang L."/>
            <person name="Qiu J."/>
            <person name="Zhao L."/>
            <person name="Xie H.B."/>
            <person name="Fu W.Y."/>
            <person name="Jin J."/>
            <person name="Li X.W."/>
            <person name="Jiao Y."/>
            <person name="Zhou C.C."/>
            <person name="Tu T."/>
            <person name="Chai C.Y."/>
            <person name="Gao J.L."/>
            <person name="Fan L.J."/>
            <person name="van de Weg E."/>
            <person name="Wang J.Y."/>
            <person name="Gao Z.S."/>
        </authorList>
    </citation>
    <scope>NUCLEOTIDE SEQUENCE [LARGE SCALE GENOMIC DNA]</scope>
    <source>
        <tissue evidence="4">Leaves</tissue>
    </source>
</reference>
<proteinExistence type="inferred from homology"/>
<dbReference type="Gene3D" id="1.10.630.10">
    <property type="entry name" value="Cytochrome P450"/>
    <property type="match status" value="1"/>
</dbReference>
<dbReference type="OrthoDB" id="1372046at2759"/>
<gene>
    <name evidence="4" type="ORF">CJ030_MR6G019658</name>
</gene>
<dbReference type="AlphaFoldDB" id="A0A6A1VE13"/>
<organism evidence="4 5">
    <name type="scientific">Morella rubra</name>
    <name type="common">Chinese bayberry</name>
    <dbReference type="NCBI Taxonomy" id="262757"/>
    <lineage>
        <taxon>Eukaryota</taxon>
        <taxon>Viridiplantae</taxon>
        <taxon>Streptophyta</taxon>
        <taxon>Embryophyta</taxon>
        <taxon>Tracheophyta</taxon>
        <taxon>Spermatophyta</taxon>
        <taxon>Magnoliopsida</taxon>
        <taxon>eudicotyledons</taxon>
        <taxon>Gunneridae</taxon>
        <taxon>Pentapetalae</taxon>
        <taxon>rosids</taxon>
        <taxon>fabids</taxon>
        <taxon>Fagales</taxon>
        <taxon>Myricaceae</taxon>
        <taxon>Morella</taxon>
    </lineage>
</organism>
<accession>A0A6A1VE13</accession>
<name>A0A6A1VE13_9ROSI</name>
<dbReference type="InterPro" id="IPR001128">
    <property type="entry name" value="Cyt_P450"/>
</dbReference>
<keyword evidence="3" id="KW-0408">Iron</keyword>
<dbReference type="PANTHER" id="PTHR24286">
    <property type="entry name" value="CYTOCHROME P450 26"/>
    <property type="match status" value="1"/>
</dbReference>
<dbReference type="SUPFAM" id="SSF48264">
    <property type="entry name" value="Cytochrome P450"/>
    <property type="match status" value="1"/>
</dbReference>
<dbReference type="GO" id="GO:0016125">
    <property type="term" value="P:sterol metabolic process"/>
    <property type="evidence" value="ECO:0007669"/>
    <property type="project" value="TreeGrafter"/>
</dbReference>
<evidence type="ECO:0000313" key="4">
    <source>
        <dbReference type="EMBL" id="KAB1210951.1"/>
    </source>
</evidence>
<comment type="caution">
    <text evidence="4">The sequence shown here is derived from an EMBL/GenBank/DDBJ whole genome shotgun (WGS) entry which is preliminary data.</text>
</comment>
<evidence type="ECO:0000256" key="2">
    <source>
        <dbReference type="ARBA" id="ARBA00022723"/>
    </source>
</evidence>
<dbReference type="GO" id="GO:0020037">
    <property type="term" value="F:heme binding"/>
    <property type="evidence" value="ECO:0007669"/>
    <property type="project" value="InterPro"/>
</dbReference>
<dbReference type="GO" id="GO:0016705">
    <property type="term" value="F:oxidoreductase activity, acting on paired donors, with incorporation or reduction of molecular oxygen"/>
    <property type="evidence" value="ECO:0007669"/>
    <property type="project" value="InterPro"/>
</dbReference>
<comment type="similarity">
    <text evidence="1">Belongs to the cytochrome P450 family.</text>
</comment>
<evidence type="ECO:0000256" key="3">
    <source>
        <dbReference type="ARBA" id="ARBA00023004"/>
    </source>
</evidence>
<dbReference type="Proteomes" id="UP000516437">
    <property type="component" value="Chromosome 6"/>
</dbReference>
<dbReference type="GO" id="GO:0005506">
    <property type="term" value="F:iron ion binding"/>
    <property type="evidence" value="ECO:0007669"/>
    <property type="project" value="InterPro"/>
</dbReference>
<dbReference type="EMBL" id="RXIC02000024">
    <property type="protein sequence ID" value="KAB1210951.1"/>
    <property type="molecule type" value="Genomic_DNA"/>
</dbReference>
<evidence type="ECO:0000313" key="5">
    <source>
        <dbReference type="Proteomes" id="UP000516437"/>
    </source>
</evidence>
<keyword evidence="5" id="KW-1185">Reference proteome</keyword>